<dbReference type="EMBL" id="SUTE01000061">
    <property type="protein sequence ID" value="MBE6505617.1"/>
    <property type="molecule type" value="Genomic_DNA"/>
</dbReference>
<sequence>MCTLDDFEEKTFKDGEYTVWAENIQQLKPGDVIFLTTSEKEYDCMCGCFMNDIPRCARVNVEILNEDHTEKDVAYASAKVLEILEVGY</sequence>
<organism evidence="1 2">
    <name type="scientific">Methanobrevibacter millerae</name>
    <dbReference type="NCBI Taxonomy" id="230361"/>
    <lineage>
        <taxon>Archaea</taxon>
        <taxon>Methanobacteriati</taxon>
        <taxon>Methanobacteriota</taxon>
        <taxon>Methanomada group</taxon>
        <taxon>Methanobacteria</taxon>
        <taxon>Methanobacteriales</taxon>
        <taxon>Methanobacteriaceae</taxon>
        <taxon>Methanobrevibacter</taxon>
    </lineage>
</organism>
<dbReference type="Proteomes" id="UP000762703">
    <property type="component" value="Unassembled WGS sequence"/>
</dbReference>
<comment type="caution">
    <text evidence="1">The sequence shown here is derived from an EMBL/GenBank/DDBJ whole genome shotgun (WGS) entry which is preliminary data.</text>
</comment>
<evidence type="ECO:0000313" key="1">
    <source>
        <dbReference type="EMBL" id="MBE6505617.1"/>
    </source>
</evidence>
<proteinExistence type="predicted"/>
<protein>
    <submittedName>
        <fullName evidence="1">Uncharacterized protein</fullName>
    </submittedName>
</protein>
<accession>A0A8T3VD00</accession>
<reference evidence="1" key="1">
    <citation type="submission" date="2019-04" db="EMBL/GenBank/DDBJ databases">
        <title>Evolution of Biomass-Degrading Anaerobic Consortia Revealed by Metagenomics.</title>
        <authorList>
            <person name="Peng X."/>
        </authorList>
    </citation>
    <scope>NUCLEOTIDE SEQUENCE</scope>
    <source>
        <strain evidence="1">SIG12</strain>
    </source>
</reference>
<evidence type="ECO:0000313" key="2">
    <source>
        <dbReference type="Proteomes" id="UP000762703"/>
    </source>
</evidence>
<name>A0A8T3VD00_9EURY</name>
<dbReference type="AlphaFoldDB" id="A0A8T3VD00"/>
<gene>
    <name evidence="1" type="ORF">E7Z73_07765</name>
</gene>
<dbReference type="RefSeq" id="WP_303737262.1">
    <property type="nucleotide sequence ID" value="NZ_SUTE01000061.1"/>
</dbReference>